<dbReference type="EMBL" id="UYWX01007843">
    <property type="protein sequence ID" value="VDM27158.1"/>
    <property type="molecule type" value="Genomic_DNA"/>
</dbReference>
<evidence type="ECO:0000313" key="1">
    <source>
        <dbReference type="EMBL" id="VDM27158.1"/>
    </source>
</evidence>
<evidence type="ECO:0000313" key="2">
    <source>
        <dbReference type="Proteomes" id="UP000274429"/>
    </source>
</evidence>
<dbReference type="Proteomes" id="UP000274429">
    <property type="component" value="Unassembled WGS sequence"/>
</dbReference>
<reference evidence="1 2" key="2">
    <citation type="submission" date="2018-11" db="EMBL/GenBank/DDBJ databases">
        <authorList>
            <consortium name="Pathogen Informatics"/>
        </authorList>
    </citation>
    <scope>NUCLEOTIDE SEQUENCE [LARGE SCALE GENOMIC DNA]</scope>
</reference>
<proteinExistence type="predicted"/>
<dbReference type="OrthoDB" id="20729at2759"/>
<name>A0A0R3WXQ1_HYDTA</name>
<gene>
    <name evidence="1" type="ORF">TTAC_LOCUS5526</name>
</gene>
<dbReference type="WBParaSite" id="TTAC_0000554101-mRNA-1">
    <property type="protein sequence ID" value="TTAC_0000554101-mRNA-1"/>
    <property type="gene ID" value="TTAC_0000554101"/>
</dbReference>
<reference evidence="3" key="1">
    <citation type="submission" date="2017-02" db="UniProtKB">
        <authorList>
            <consortium name="WormBaseParasite"/>
        </authorList>
    </citation>
    <scope>IDENTIFICATION</scope>
</reference>
<sequence>MLFYVCSSPRVVLFQLGFRKRTEHTQPDTEDTLYEYDGFYGASKRLSASLTPITASRDNESSHWSANGAFLTSIQSLGTNYPNNYGLRSNRLTALVWRAAPDIVRIGLFDLDRWYHAQMPSSIRYVRPITHGPTSYRPT</sequence>
<organism evidence="3">
    <name type="scientific">Hydatigena taeniaeformis</name>
    <name type="common">Feline tapeworm</name>
    <name type="synonym">Taenia taeniaeformis</name>
    <dbReference type="NCBI Taxonomy" id="6205"/>
    <lineage>
        <taxon>Eukaryota</taxon>
        <taxon>Metazoa</taxon>
        <taxon>Spiralia</taxon>
        <taxon>Lophotrochozoa</taxon>
        <taxon>Platyhelminthes</taxon>
        <taxon>Cestoda</taxon>
        <taxon>Eucestoda</taxon>
        <taxon>Cyclophyllidea</taxon>
        <taxon>Taeniidae</taxon>
        <taxon>Hydatigera</taxon>
    </lineage>
</organism>
<evidence type="ECO:0000313" key="3">
    <source>
        <dbReference type="WBParaSite" id="TTAC_0000554101-mRNA-1"/>
    </source>
</evidence>
<dbReference type="STRING" id="6205.A0A0R3WXQ1"/>
<keyword evidence="2" id="KW-1185">Reference proteome</keyword>
<accession>A0A0R3WXQ1</accession>
<dbReference type="AlphaFoldDB" id="A0A0R3WXQ1"/>
<protein>
    <submittedName>
        <fullName evidence="3">DPPIV_N domain-containing protein</fullName>
    </submittedName>
</protein>